<keyword evidence="3" id="KW-1185">Reference proteome</keyword>
<accession>A0ABQ9H4K0</accession>
<dbReference type="Proteomes" id="UP001159363">
    <property type="component" value="Chromosome 6"/>
</dbReference>
<evidence type="ECO:0000313" key="2">
    <source>
        <dbReference type="EMBL" id="KAJ8879208.1"/>
    </source>
</evidence>
<organism evidence="2 3">
    <name type="scientific">Dryococelus australis</name>
    <dbReference type="NCBI Taxonomy" id="614101"/>
    <lineage>
        <taxon>Eukaryota</taxon>
        <taxon>Metazoa</taxon>
        <taxon>Ecdysozoa</taxon>
        <taxon>Arthropoda</taxon>
        <taxon>Hexapoda</taxon>
        <taxon>Insecta</taxon>
        <taxon>Pterygota</taxon>
        <taxon>Neoptera</taxon>
        <taxon>Polyneoptera</taxon>
        <taxon>Phasmatodea</taxon>
        <taxon>Verophasmatodea</taxon>
        <taxon>Anareolatae</taxon>
        <taxon>Phasmatidae</taxon>
        <taxon>Eurycanthinae</taxon>
        <taxon>Dryococelus</taxon>
    </lineage>
</organism>
<evidence type="ECO:0000313" key="3">
    <source>
        <dbReference type="Proteomes" id="UP001159363"/>
    </source>
</evidence>
<evidence type="ECO:0000256" key="1">
    <source>
        <dbReference type="SAM" id="MobiDB-lite"/>
    </source>
</evidence>
<feature type="compositionally biased region" description="Low complexity" evidence="1">
    <location>
        <begin position="185"/>
        <end position="201"/>
    </location>
</feature>
<feature type="compositionally biased region" description="Basic and acidic residues" evidence="1">
    <location>
        <begin position="97"/>
        <end position="106"/>
    </location>
</feature>
<reference evidence="2 3" key="1">
    <citation type="submission" date="2023-02" db="EMBL/GenBank/DDBJ databases">
        <title>LHISI_Scaffold_Assembly.</title>
        <authorList>
            <person name="Stuart O.P."/>
            <person name="Cleave R."/>
            <person name="Magrath M.J.L."/>
            <person name="Mikheyev A.S."/>
        </authorList>
    </citation>
    <scope>NUCLEOTIDE SEQUENCE [LARGE SCALE GENOMIC DNA]</scope>
    <source>
        <strain evidence="2">Daus_M_001</strain>
        <tissue evidence="2">Leg muscle</tissue>
    </source>
</reference>
<dbReference type="EMBL" id="JARBHB010000007">
    <property type="protein sequence ID" value="KAJ8879208.1"/>
    <property type="molecule type" value="Genomic_DNA"/>
</dbReference>
<comment type="caution">
    <text evidence="2">The sequence shown here is derived from an EMBL/GenBank/DDBJ whole genome shotgun (WGS) entry which is preliminary data.</text>
</comment>
<feature type="region of interest" description="Disordered" evidence="1">
    <location>
        <begin position="97"/>
        <end position="116"/>
    </location>
</feature>
<name>A0ABQ9H4K0_9NEOP</name>
<protein>
    <submittedName>
        <fullName evidence="2">Uncharacterized protein</fullName>
    </submittedName>
</protein>
<feature type="region of interest" description="Disordered" evidence="1">
    <location>
        <begin position="185"/>
        <end position="216"/>
    </location>
</feature>
<gene>
    <name evidence="2" type="ORF">PR048_019814</name>
</gene>
<proteinExistence type="predicted"/>
<sequence>MTVGKTSSLHCKSSISGLEVSVARSVAVTYLSGGRGITHLPSRRTGSDPRPVHSRIFASGSRCGRCRLSAGFLGDLPFPHPYIPALLHNHLISPGRGKREIPEKTRRPTASFGTIPTCENPVIRPGLNPVCPGGRRARGGVTPASLAAVGIHGIPRRGSDSYERIVPGRGKDEVGFRLRRGAAESAPAAALRNNAPSALPPGRHAPHTRMRSHPLDVPVCRNGKARPASCFLIGTGYGNITSLLAVRSYGEPIPDTISTSIGWLRVTNSRMSWPPLSKVATPPYVPVSGVGMVVP</sequence>